<gene>
    <name evidence="3" type="ORF">GAK31_01745</name>
</gene>
<keyword evidence="2" id="KW-0472">Membrane</keyword>
<evidence type="ECO:0000256" key="1">
    <source>
        <dbReference type="SAM" id="MobiDB-lite"/>
    </source>
</evidence>
<feature type="transmembrane region" description="Helical" evidence="2">
    <location>
        <begin position="59"/>
        <end position="80"/>
    </location>
</feature>
<feature type="transmembrane region" description="Helical" evidence="2">
    <location>
        <begin position="179"/>
        <end position="197"/>
    </location>
</feature>
<feature type="transmembrane region" description="Helical" evidence="2">
    <location>
        <begin position="146"/>
        <end position="167"/>
    </location>
</feature>
<evidence type="ECO:0000313" key="4">
    <source>
        <dbReference type="Proteomes" id="UP000487117"/>
    </source>
</evidence>
<evidence type="ECO:0000313" key="3">
    <source>
        <dbReference type="EMBL" id="KAF1016256.1"/>
    </source>
</evidence>
<feature type="compositionally biased region" description="Pro residues" evidence="1">
    <location>
        <begin position="8"/>
        <end position="21"/>
    </location>
</feature>
<proteinExistence type="predicted"/>
<evidence type="ECO:0008006" key="5">
    <source>
        <dbReference type="Google" id="ProtNLM"/>
    </source>
</evidence>
<keyword evidence="2" id="KW-0812">Transmembrane</keyword>
<feature type="region of interest" description="Disordered" evidence="1">
    <location>
        <begin position="1"/>
        <end position="26"/>
    </location>
</feature>
<dbReference type="EMBL" id="WNDS01000002">
    <property type="protein sequence ID" value="KAF1016256.1"/>
    <property type="molecule type" value="Genomic_DNA"/>
</dbReference>
<keyword evidence="2" id="KW-1133">Transmembrane helix</keyword>
<dbReference type="AlphaFoldDB" id="A0A7V8JMQ4"/>
<reference evidence="4" key="1">
    <citation type="journal article" date="2020" name="MBio">
        <title>Horizontal gene transfer to a defensive symbiont with a reduced genome amongst a multipartite beetle microbiome.</title>
        <authorList>
            <person name="Waterworth S.C."/>
            <person name="Florez L.V."/>
            <person name="Rees E.R."/>
            <person name="Hertweck C."/>
            <person name="Kaltenpoth M."/>
            <person name="Kwan J.C."/>
        </authorList>
    </citation>
    <scope>NUCLEOTIDE SEQUENCE [LARGE SCALE GENOMIC DNA]</scope>
</reference>
<sequence>MPQGDVPPRTPPSRSPHPPGAPTLTGAAWSRRRSSALRPGLPHCPRWLRTTPHGQRADVLLHLFATLFFALPGAALAWATCQHGTRLLAAAVLLFVLAQALLHALCVGQPAQRATPHPLLLALAGHLPWLLLASVLLPLAAHQRTLAAAVLAALGLLAAVLMPVSAWRAVPRRLPTRRGLQAAAAGLLLCVVIALCAPLPLAVVAWQAAALLALAASLALQLRPLQTGRTLLRHVLVVLGSLLQFIAIALLVAPSVAATGG</sequence>
<name>A0A7V8JMQ4_STEMA</name>
<organism evidence="3 4">
    <name type="scientific">Stenotrophomonas maltophilia</name>
    <name type="common">Pseudomonas maltophilia</name>
    <name type="synonym">Xanthomonas maltophilia</name>
    <dbReference type="NCBI Taxonomy" id="40324"/>
    <lineage>
        <taxon>Bacteria</taxon>
        <taxon>Pseudomonadati</taxon>
        <taxon>Pseudomonadota</taxon>
        <taxon>Gammaproteobacteria</taxon>
        <taxon>Lysobacterales</taxon>
        <taxon>Lysobacteraceae</taxon>
        <taxon>Stenotrophomonas</taxon>
        <taxon>Stenotrophomonas maltophilia group</taxon>
    </lineage>
</organism>
<comment type="caution">
    <text evidence="3">The sequence shown here is derived from an EMBL/GenBank/DDBJ whole genome shotgun (WGS) entry which is preliminary data.</text>
</comment>
<protein>
    <recommendedName>
        <fullName evidence="5">Transmembrane protein</fullName>
    </recommendedName>
</protein>
<evidence type="ECO:0000256" key="2">
    <source>
        <dbReference type="SAM" id="Phobius"/>
    </source>
</evidence>
<feature type="transmembrane region" description="Helical" evidence="2">
    <location>
        <begin position="234"/>
        <end position="257"/>
    </location>
</feature>
<dbReference type="Proteomes" id="UP000487117">
    <property type="component" value="Unassembled WGS sequence"/>
</dbReference>
<feature type="transmembrane region" description="Helical" evidence="2">
    <location>
        <begin position="119"/>
        <end position="140"/>
    </location>
</feature>
<feature type="transmembrane region" description="Helical" evidence="2">
    <location>
        <begin position="86"/>
        <end position="107"/>
    </location>
</feature>
<accession>A0A7V8JMQ4</accession>
<feature type="transmembrane region" description="Helical" evidence="2">
    <location>
        <begin position="203"/>
        <end position="222"/>
    </location>
</feature>